<protein>
    <recommendedName>
        <fullName evidence="12">C2H2-type domain-containing protein</fullName>
    </recommendedName>
</protein>
<dbReference type="PANTHER" id="PTHR24384">
    <property type="entry name" value="FINGER PUTATIVE TRANSCRIPTION FACTOR FAMILY-RELATED"/>
    <property type="match status" value="1"/>
</dbReference>
<dbReference type="SMART" id="SM00355">
    <property type="entry name" value="ZnF_C2H2"/>
    <property type="match status" value="10"/>
</dbReference>
<keyword evidence="4 10" id="KW-0863">Zinc-finger</keyword>
<keyword evidence="2" id="KW-0479">Metal-binding</keyword>
<feature type="compositionally biased region" description="Basic and acidic residues" evidence="11">
    <location>
        <begin position="182"/>
        <end position="193"/>
    </location>
</feature>
<keyword evidence="8" id="KW-0804">Transcription</keyword>
<evidence type="ECO:0000256" key="6">
    <source>
        <dbReference type="ARBA" id="ARBA00023015"/>
    </source>
</evidence>
<dbReference type="EMBL" id="JAEAOA010002143">
    <property type="protein sequence ID" value="KAK3609370.1"/>
    <property type="molecule type" value="Genomic_DNA"/>
</dbReference>
<feature type="domain" description="C2H2-type" evidence="12">
    <location>
        <begin position="632"/>
        <end position="659"/>
    </location>
</feature>
<keyword evidence="6" id="KW-0805">Transcription regulation</keyword>
<dbReference type="PROSITE" id="PS00028">
    <property type="entry name" value="ZINC_FINGER_C2H2_1"/>
    <property type="match status" value="8"/>
</dbReference>
<evidence type="ECO:0000313" key="14">
    <source>
        <dbReference type="Proteomes" id="UP001195483"/>
    </source>
</evidence>
<reference evidence="13" key="2">
    <citation type="journal article" date="2021" name="Genome Biol. Evol.">
        <title>Developing a high-quality reference genome for a parasitic bivalve with doubly uniparental inheritance (Bivalvia: Unionida).</title>
        <authorList>
            <person name="Smith C.H."/>
        </authorList>
    </citation>
    <scope>NUCLEOTIDE SEQUENCE</scope>
    <source>
        <strain evidence="13">CHS0354</strain>
        <tissue evidence="13">Mantle</tissue>
    </source>
</reference>
<proteinExistence type="predicted"/>
<evidence type="ECO:0000256" key="7">
    <source>
        <dbReference type="ARBA" id="ARBA00023125"/>
    </source>
</evidence>
<feature type="domain" description="C2H2-type" evidence="12">
    <location>
        <begin position="660"/>
        <end position="687"/>
    </location>
</feature>
<feature type="domain" description="C2H2-type" evidence="12">
    <location>
        <begin position="605"/>
        <end position="632"/>
    </location>
</feature>
<keyword evidence="14" id="KW-1185">Reference proteome</keyword>
<evidence type="ECO:0000256" key="4">
    <source>
        <dbReference type="ARBA" id="ARBA00022771"/>
    </source>
</evidence>
<dbReference type="GO" id="GO:0000978">
    <property type="term" value="F:RNA polymerase II cis-regulatory region sequence-specific DNA binding"/>
    <property type="evidence" value="ECO:0007669"/>
    <property type="project" value="TreeGrafter"/>
</dbReference>
<keyword evidence="7" id="KW-0238">DNA-binding</keyword>
<dbReference type="GO" id="GO:0000981">
    <property type="term" value="F:DNA-binding transcription factor activity, RNA polymerase II-specific"/>
    <property type="evidence" value="ECO:0007669"/>
    <property type="project" value="TreeGrafter"/>
</dbReference>
<evidence type="ECO:0000256" key="1">
    <source>
        <dbReference type="ARBA" id="ARBA00004123"/>
    </source>
</evidence>
<dbReference type="InterPro" id="IPR036236">
    <property type="entry name" value="Znf_C2H2_sf"/>
</dbReference>
<evidence type="ECO:0000313" key="13">
    <source>
        <dbReference type="EMBL" id="KAK3609370.1"/>
    </source>
</evidence>
<comment type="caution">
    <text evidence="13">The sequence shown here is derived from an EMBL/GenBank/DDBJ whole genome shotgun (WGS) entry which is preliminary data.</text>
</comment>
<dbReference type="GO" id="GO:0005634">
    <property type="term" value="C:nucleus"/>
    <property type="evidence" value="ECO:0007669"/>
    <property type="project" value="UniProtKB-SubCell"/>
</dbReference>
<evidence type="ECO:0000256" key="9">
    <source>
        <dbReference type="ARBA" id="ARBA00023242"/>
    </source>
</evidence>
<feature type="domain" description="C2H2-type" evidence="12">
    <location>
        <begin position="394"/>
        <end position="421"/>
    </location>
</feature>
<dbReference type="Proteomes" id="UP001195483">
    <property type="component" value="Unassembled WGS sequence"/>
</dbReference>
<dbReference type="GO" id="GO:0008270">
    <property type="term" value="F:zinc ion binding"/>
    <property type="evidence" value="ECO:0007669"/>
    <property type="project" value="UniProtKB-KW"/>
</dbReference>
<dbReference type="InterPro" id="IPR050752">
    <property type="entry name" value="C2H2-ZF_domain"/>
</dbReference>
<dbReference type="PANTHER" id="PTHR24384:SF189">
    <property type="entry name" value="C2H2-TYPE DOMAIN-CONTAINING PROTEIN-RELATED"/>
    <property type="match status" value="1"/>
</dbReference>
<dbReference type="SUPFAM" id="SSF57667">
    <property type="entry name" value="beta-beta-alpha zinc fingers"/>
    <property type="match status" value="5"/>
</dbReference>
<feature type="domain" description="C2H2-type" evidence="12">
    <location>
        <begin position="266"/>
        <end position="288"/>
    </location>
</feature>
<feature type="region of interest" description="Disordered" evidence="11">
    <location>
        <begin position="156"/>
        <end position="221"/>
    </location>
</feature>
<feature type="domain" description="C2H2-type" evidence="12">
    <location>
        <begin position="538"/>
        <end position="565"/>
    </location>
</feature>
<keyword evidence="3" id="KW-0677">Repeat</keyword>
<evidence type="ECO:0000256" key="3">
    <source>
        <dbReference type="ARBA" id="ARBA00022737"/>
    </source>
</evidence>
<reference evidence="13" key="1">
    <citation type="journal article" date="2021" name="Genome Biol. Evol.">
        <title>A High-Quality Reference Genome for a Parasitic Bivalve with Doubly Uniparental Inheritance (Bivalvia: Unionida).</title>
        <authorList>
            <person name="Smith C.H."/>
        </authorList>
    </citation>
    <scope>NUCLEOTIDE SEQUENCE</scope>
    <source>
        <strain evidence="13">CHS0354</strain>
    </source>
</reference>
<feature type="compositionally biased region" description="Basic and acidic residues" evidence="11">
    <location>
        <begin position="201"/>
        <end position="216"/>
    </location>
</feature>
<feature type="domain" description="C2H2-type" evidence="12">
    <location>
        <begin position="490"/>
        <end position="517"/>
    </location>
</feature>
<comment type="subcellular location">
    <subcellularLocation>
        <location evidence="1">Nucleus</location>
    </subcellularLocation>
</comment>
<feature type="domain" description="C2H2-type" evidence="12">
    <location>
        <begin position="344"/>
        <end position="371"/>
    </location>
</feature>
<evidence type="ECO:0000256" key="10">
    <source>
        <dbReference type="PROSITE-ProRule" id="PRU00042"/>
    </source>
</evidence>
<reference evidence="13" key="3">
    <citation type="submission" date="2023-05" db="EMBL/GenBank/DDBJ databases">
        <authorList>
            <person name="Smith C.H."/>
        </authorList>
    </citation>
    <scope>NUCLEOTIDE SEQUENCE</scope>
    <source>
        <strain evidence="13">CHS0354</strain>
        <tissue evidence="13">Mantle</tissue>
    </source>
</reference>
<dbReference type="InterPro" id="IPR013087">
    <property type="entry name" value="Znf_C2H2_type"/>
</dbReference>
<dbReference type="AlphaFoldDB" id="A0AAE0TGB0"/>
<organism evidence="13 14">
    <name type="scientific">Potamilus streckersoni</name>
    <dbReference type="NCBI Taxonomy" id="2493646"/>
    <lineage>
        <taxon>Eukaryota</taxon>
        <taxon>Metazoa</taxon>
        <taxon>Spiralia</taxon>
        <taxon>Lophotrochozoa</taxon>
        <taxon>Mollusca</taxon>
        <taxon>Bivalvia</taxon>
        <taxon>Autobranchia</taxon>
        <taxon>Heteroconchia</taxon>
        <taxon>Palaeoheterodonta</taxon>
        <taxon>Unionida</taxon>
        <taxon>Unionoidea</taxon>
        <taxon>Unionidae</taxon>
        <taxon>Ambleminae</taxon>
        <taxon>Lampsilini</taxon>
        <taxon>Potamilus</taxon>
    </lineage>
</organism>
<evidence type="ECO:0000256" key="5">
    <source>
        <dbReference type="ARBA" id="ARBA00022833"/>
    </source>
</evidence>
<name>A0AAE0TGB0_9BIVA</name>
<evidence type="ECO:0000256" key="11">
    <source>
        <dbReference type="SAM" id="MobiDB-lite"/>
    </source>
</evidence>
<dbReference type="PROSITE" id="PS50157">
    <property type="entry name" value="ZINC_FINGER_C2H2_2"/>
    <property type="match status" value="9"/>
</dbReference>
<feature type="domain" description="C2H2-type" evidence="12">
    <location>
        <begin position="293"/>
        <end position="320"/>
    </location>
</feature>
<keyword evidence="9" id="KW-0539">Nucleus</keyword>
<dbReference type="Gene3D" id="3.30.160.60">
    <property type="entry name" value="Classic Zinc Finger"/>
    <property type="match status" value="7"/>
</dbReference>
<accession>A0AAE0TGB0</accession>
<keyword evidence="5" id="KW-0862">Zinc</keyword>
<gene>
    <name evidence="13" type="ORF">CHS0354_036609</name>
</gene>
<evidence type="ECO:0000256" key="8">
    <source>
        <dbReference type="ARBA" id="ARBA00023163"/>
    </source>
</evidence>
<evidence type="ECO:0000259" key="12">
    <source>
        <dbReference type="PROSITE" id="PS50157"/>
    </source>
</evidence>
<dbReference type="Pfam" id="PF00096">
    <property type="entry name" value="zf-C2H2"/>
    <property type="match status" value="5"/>
</dbReference>
<sequence length="698" mass="80610">MMALTQASDHVQASVLLHVSTASQSSMSMLQQETKEQVLGITGENIQSPTVEETVKKVGQMLDPTNEGNASPAPYTEHYASDLSMNCSYTSSPLNFPARTPSLTFKINQYFSGGEDKSSAFEANKMISEDKSHMMEHSMEDIVHAEIFTSLKTGATAGEPELSSNMEERLPEVPSGKRQKRKFEELKSEHLDSSTDSLKSLNDKQKTDVEGTKVDDNGSSALSDVQKHKRLDKYRALGDDLKERYTASQTSDIYLSTRLYGFLIPYKCGICGKTCTDHITLCHHIKTHKTLLYKCDVCEKEFWYSFSLKFHMRLHKTENASSAGYFNTKRARVDSKSSAETSLYECKVCGKRLQRDDEFKVHMQSHKSRTCKICMKEFSNLSFHMRQHLTDKPYSCNICDKSYGFSRALASHVKSHLEHKTSRVRNKKRMETDKSAKKDKPYSSKICDKSFIFSSAFTSHVKTDLEFKISRVRNKKRMETDKSAKNDKPYICKICDKSFRFCGAFTSHVMFHLLPKIIRVNYKKRMETYKSTKNNKPYICKLCDKSFRFSGAFALHFKTHLELKTSRVRNKIWMETEKSAKNDHLSSPQDTSVSCYTYRNYFGRLQCWSCSKSFPNLHQLQNHAVYHSEPNFKCLICDIEFYRKYQLQVHQISHTGFPSHKCKWCNQSFLFSFSLRMHMRIHTSIRLLHRMVKPCYSI</sequence>
<evidence type="ECO:0000256" key="2">
    <source>
        <dbReference type="ARBA" id="ARBA00022723"/>
    </source>
</evidence>